<keyword evidence="1" id="KW-0812">Transmembrane</keyword>
<accession>Q1GA78</accession>
<feature type="transmembrane region" description="Helical" evidence="1">
    <location>
        <begin position="13"/>
        <end position="33"/>
    </location>
</feature>
<evidence type="ECO:0000313" key="3">
    <source>
        <dbReference type="Proteomes" id="UP000001259"/>
    </source>
</evidence>
<dbReference type="HOGENOM" id="CLU_2330187_0_0_9"/>
<proteinExistence type="predicted"/>
<dbReference type="Proteomes" id="UP000001259">
    <property type="component" value="Chromosome"/>
</dbReference>
<protein>
    <submittedName>
        <fullName evidence="2">Hypothetical membrane protein</fullName>
    </submittedName>
</protein>
<dbReference type="KEGG" id="ldb:Ldb1047"/>
<dbReference type="EMBL" id="CR954253">
    <property type="protein sequence ID" value="CAI97849.1"/>
    <property type="molecule type" value="Genomic_DNA"/>
</dbReference>
<keyword evidence="1" id="KW-0472">Membrane</keyword>
<dbReference type="AlphaFoldDB" id="Q1GA78"/>
<name>Q1GA78_LACDA</name>
<reference evidence="2 3" key="1">
    <citation type="journal article" date="2006" name="Proc. Natl. Acad. Sci. U.S.A.">
        <title>The complete genome sequence of Lactobacillus bulgaricus reveals extensive and ongoing reductive evolution.</title>
        <authorList>
            <person name="van de Guchte M."/>
            <person name="Penaud S."/>
            <person name="Grimaldi C."/>
            <person name="Barbe V."/>
            <person name="Bryson K."/>
            <person name="Nicolas P."/>
            <person name="Robert C."/>
            <person name="Oztas S."/>
            <person name="Mangenot S."/>
            <person name="Couloux A."/>
            <person name="Loux V."/>
            <person name="Dervyn R."/>
            <person name="Bossy R."/>
            <person name="Bolotin A."/>
            <person name="Batto J.-M."/>
            <person name="Walunas T."/>
            <person name="Gibrat J.-F."/>
            <person name="Bessieres P."/>
            <person name="Weissenbach J."/>
            <person name="Ehrlich S.D."/>
            <person name="Maguin E."/>
        </authorList>
    </citation>
    <scope>NUCLEOTIDE SEQUENCE [LARGE SCALE GENOMIC DNA]</scope>
    <source>
        <strain evidence="3">ATCC 11842 / DSM 20081 / BCRC 10696 / JCM 1002 / NBRC 13953 / NCIMB 11778 / NCTC 12712 / WDCM 00102 / Lb 14</strain>
    </source>
</reference>
<sequence>MFNQHAAVNLLDYYTTIEIIISLFIAGLLALVYKNIHYSKQRKRNSYWSLGLLLIINLIEWTSVMLDGFSGQYRIWLVINKFLNHSLIPFLGYFVIHI</sequence>
<dbReference type="STRING" id="390333.Ldb1047"/>
<keyword evidence="1" id="KW-1133">Transmembrane helix</keyword>
<keyword evidence="3" id="KW-1185">Reference proteome</keyword>
<feature type="transmembrane region" description="Helical" evidence="1">
    <location>
        <begin position="75"/>
        <end position="96"/>
    </location>
</feature>
<gene>
    <name evidence="2" type="ordered locus">Ldb1047</name>
</gene>
<evidence type="ECO:0000256" key="1">
    <source>
        <dbReference type="SAM" id="Phobius"/>
    </source>
</evidence>
<organism evidence="2 3">
    <name type="scientific">Lactobacillus delbrueckii subsp. bulgaricus (strain ATCC 11842 / DSM 20081 / BCRC 10696 / JCM 1002 / NBRC 13953 / NCIMB 11778 / NCTC 12712 / WDCM 00102 / Lb 14)</name>
    <dbReference type="NCBI Taxonomy" id="390333"/>
    <lineage>
        <taxon>Bacteria</taxon>
        <taxon>Bacillati</taxon>
        <taxon>Bacillota</taxon>
        <taxon>Bacilli</taxon>
        <taxon>Lactobacillales</taxon>
        <taxon>Lactobacillaceae</taxon>
        <taxon>Lactobacillus</taxon>
    </lineage>
</organism>
<evidence type="ECO:0000313" key="2">
    <source>
        <dbReference type="EMBL" id="CAI97849.1"/>
    </source>
</evidence>
<feature type="transmembrane region" description="Helical" evidence="1">
    <location>
        <begin position="45"/>
        <end position="63"/>
    </location>
</feature>